<organism evidence="2 3">
    <name type="scientific">Morus notabilis</name>
    <dbReference type="NCBI Taxonomy" id="981085"/>
    <lineage>
        <taxon>Eukaryota</taxon>
        <taxon>Viridiplantae</taxon>
        <taxon>Streptophyta</taxon>
        <taxon>Embryophyta</taxon>
        <taxon>Tracheophyta</taxon>
        <taxon>Spermatophyta</taxon>
        <taxon>Magnoliopsida</taxon>
        <taxon>eudicotyledons</taxon>
        <taxon>Gunneridae</taxon>
        <taxon>Pentapetalae</taxon>
        <taxon>rosids</taxon>
        <taxon>fabids</taxon>
        <taxon>Rosales</taxon>
        <taxon>Moraceae</taxon>
        <taxon>Moreae</taxon>
        <taxon>Morus</taxon>
    </lineage>
</organism>
<dbReference type="EMBL" id="KE344940">
    <property type="protein sequence ID" value="EXB87896.1"/>
    <property type="molecule type" value="Genomic_DNA"/>
</dbReference>
<feature type="region of interest" description="Disordered" evidence="1">
    <location>
        <begin position="16"/>
        <end position="62"/>
    </location>
</feature>
<evidence type="ECO:0000256" key="1">
    <source>
        <dbReference type="SAM" id="MobiDB-lite"/>
    </source>
</evidence>
<keyword evidence="3" id="KW-1185">Reference proteome</keyword>
<gene>
    <name evidence="2" type="ORF">L484_015027</name>
</gene>
<reference evidence="3" key="1">
    <citation type="submission" date="2013-01" db="EMBL/GenBank/DDBJ databases">
        <title>Draft Genome Sequence of a Mulberry Tree, Morus notabilis C.K. Schneid.</title>
        <authorList>
            <person name="He N."/>
            <person name="Zhao S."/>
        </authorList>
    </citation>
    <scope>NUCLEOTIDE SEQUENCE</scope>
</reference>
<evidence type="ECO:0000313" key="2">
    <source>
        <dbReference type="EMBL" id="EXB87896.1"/>
    </source>
</evidence>
<feature type="compositionally biased region" description="Polar residues" evidence="1">
    <location>
        <begin position="48"/>
        <end position="62"/>
    </location>
</feature>
<dbReference type="Proteomes" id="UP000030645">
    <property type="component" value="Unassembled WGS sequence"/>
</dbReference>
<name>W9REU9_9ROSA</name>
<evidence type="ECO:0000313" key="3">
    <source>
        <dbReference type="Proteomes" id="UP000030645"/>
    </source>
</evidence>
<protein>
    <submittedName>
        <fullName evidence="2">Uncharacterized protein</fullName>
    </submittedName>
</protein>
<proteinExistence type="predicted"/>
<accession>W9REU9</accession>
<sequence>MKFIDPKLKAQSNVFSQSDPVISAPQIASPEESRPPRVSSPSLNNLPTQVRTATAKAQNLIP</sequence>
<dbReference type="AlphaFoldDB" id="W9REU9"/>
<feature type="compositionally biased region" description="Low complexity" evidence="1">
    <location>
        <begin position="36"/>
        <end position="47"/>
    </location>
</feature>